<keyword evidence="2" id="KW-0812">Transmembrane</keyword>
<proteinExistence type="predicted"/>
<evidence type="ECO:0000313" key="4">
    <source>
        <dbReference type="EMBL" id="AFU69242.1"/>
    </source>
</evidence>
<evidence type="ECO:0000256" key="1">
    <source>
        <dbReference type="SAM" id="Coils"/>
    </source>
</evidence>
<dbReference type="GO" id="GO:0005886">
    <property type="term" value="C:plasma membrane"/>
    <property type="evidence" value="ECO:0007669"/>
    <property type="project" value="InterPro"/>
</dbReference>
<dbReference type="eggNOG" id="COG5343">
    <property type="taxonomic scope" value="Bacteria"/>
</dbReference>
<accession>K4IFB9</accession>
<keyword evidence="1" id="KW-0175">Coiled coil</keyword>
<feature type="transmembrane region" description="Helical" evidence="2">
    <location>
        <begin position="90"/>
        <end position="109"/>
    </location>
</feature>
<dbReference type="KEGG" id="ptq:P700755_002477"/>
<dbReference type="OrthoDB" id="1420916at2"/>
<dbReference type="PANTHER" id="PTHR37461:SF1">
    <property type="entry name" value="ANTI-SIGMA-K FACTOR RSKA"/>
    <property type="match status" value="1"/>
</dbReference>
<dbReference type="RefSeq" id="WP_015024813.1">
    <property type="nucleotide sequence ID" value="NC_018721.1"/>
</dbReference>
<reference evidence="4" key="1">
    <citation type="submission" date="2006-03" db="EMBL/GenBank/DDBJ databases">
        <authorList>
            <person name="Bowman J."/>
            <person name="Ferriera S."/>
            <person name="Johnson J."/>
            <person name="Kravitz S."/>
            <person name="Halpern A."/>
            <person name="Remington K."/>
            <person name="Beeson K."/>
            <person name="Tran B."/>
            <person name="Rogers Y.-H."/>
            <person name="Friedman R."/>
            <person name="Venter J.C."/>
        </authorList>
    </citation>
    <scope>NUCLEOTIDE SEQUENCE [LARGE SCALE GENOMIC DNA]</scope>
    <source>
        <strain evidence="4">ATCC 700755</strain>
    </source>
</reference>
<keyword evidence="2" id="KW-0472">Membrane</keyword>
<dbReference type="GO" id="GO:0016989">
    <property type="term" value="F:sigma factor antagonist activity"/>
    <property type="evidence" value="ECO:0007669"/>
    <property type="project" value="TreeGrafter"/>
</dbReference>
<keyword evidence="2" id="KW-1133">Transmembrane helix</keyword>
<keyword evidence="5" id="KW-1185">Reference proteome</keyword>
<dbReference type="InterPro" id="IPR051474">
    <property type="entry name" value="Anti-sigma-K/W_factor"/>
</dbReference>
<dbReference type="GO" id="GO:0006417">
    <property type="term" value="P:regulation of translation"/>
    <property type="evidence" value="ECO:0007669"/>
    <property type="project" value="TreeGrafter"/>
</dbReference>
<feature type="domain" description="Anti-sigma K factor RskA C-terminal" evidence="3">
    <location>
        <begin position="96"/>
        <end position="253"/>
    </location>
</feature>
<dbReference type="PANTHER" id="PTHR37461">
    <property type="entry name" value="ANTI-SIGMA-K FACTOR RSKA"/>
    <property type="match status" value="1"/>
</dbReference>
<dbReference type="AlphaFoldDB" id="K4IFB9"/>
<dbReference type="Pfam" id="PF10099">
    <property type="entry name" value="RskA_C"/>
    <property type="match status" value="1"/>
</dbReference>
<feature type="coiled-coil region" evidence="1">
    <location>
        <begin position="112"/>
        <end position="146"/>
    </location>
</feature>
<sequence>MNTKDYIESGLLELYVYGVLSTKEQAEIAHDIAKDPELQAEVESIEAILLKLSKATSPGVKPSIKELVVTKLRSKSFQHRPKVKIITSNYSYFGWAAAILFLGGILWLLKLNQDLQNDIEVVNSQLETKEIQVTEVSQKVETLEELFLQMGDPSTRKLTLPGNKLNAPNSSVVAFYTDEKEELILDISRLPEASDGMVYQVWSFKFDPLTPKSIGLLAEANSSENKVFRFQNVPEPEGFGITLEPAGGSEQPNLKQLYALGTI</sequence>
<dbReference type="InterPro" id="IPR018764">
    <property type="entry name" value="RskA_C"/>
</dbReference>
<protein>
    <submittedName>
        <fullName evidence="4">Anti-sigma-K factor RskA</fullName>
    </submittedName>
</protein>
<dbReference type="HOGENOM" id="CLU_075802_2_0_10"/>
<gene>
    <name evidence="4" type="ordered locus">P700755_002477</name>
</gene>
<name>K4IFB9_PSYTT</name>
<dbReference type="Proteomes" id="UP000008514">
    <property type="component" value="Chromosome"/>
</dbReference>
<reference evidence="4" key="2">
    <citation type="submission" date="2012-09" db="EMBL/GenBank/DDBJ databases">
        <title>The complete sequence of Psychroflexus torquis an extreme psychrophile from sea-ice that is stimulated by light.</title>
        <authorList>
            <person name="Feng S."/>
            <person name="Powell S.M."/>
            <person name="Bowman J.P."/>
        </authorList>
    </citation>
    <scope>NUCLEOTIDE SEQUENCE [LARGE SCALE GENOMIC DNA]</scope>
    <source>
        <strain evidence="4">ATCC 700755</strain>
    </source>
</reference>
<evidence type="ECO:0000259" key="3">
    <source>
        <dbReference type="Pfam" id="PF10099"/>
    </source>
</evidence>
<dbReference type="STRING" id="313595.P700755_002477"/>
<organism evidence="4 5">
    <name type="scientific">Psychroflexus torquis (strain ATCC 700755 / CIP 106069 / ACAM 623)</name>
    <dbReference type="NCBI Taxonomy" id="313595"/>
    <lineage>
        <taxon>Bacteria</taxon>
        <taxon>Pseudomonadati</taxon>
        <taxon>Bacteroidota</taxon>
        <taxon>Flavobacteriia</taxon>
        <taxon>Flavobacteriales</taxon>
        <taxon>Flavobacteriaceae</taxon>
        <taxon>Psychroflexus</taxon>
    </lineage>
</organism>
<dbReference type="EMBL" id="CP003879">
    <property type="protein sequence ID" value="AFU69242.1"/>
    <property type="molecule type" value="Genomic_DNA"/>
</dbReference>
<evidence type="ECO:0000313" key="5">
    <source>
        <dbReference type="Proteomes" id="UP000008514"/>
    </source>
</evidence>
<evidence type="ECO:0000256" key="2">
    <source>
        <dbReference type="SAM" id="Phobius"/>
    </source>
</evidence>